<dbReference type="EMBL" id="AP022561">
    <property type="protein sequence ID" value="BBX09945.1"/>
    <property type="molecule type" value="Genomic_DNA"/>
</dbReference>
<evidence type="ECO:0000313" key="1">
    <source>
        <dbReference type="EMBL" id="BBX09945.1"/>
    </source>
</evidence>
<protein>
    <submittedName>
        <fullName evidence="1">Uncharacterized protein</fullName>
    </submittedName>
</protein>
<dbReference type="Proteomes" id="UP000467327">
    <property type="component" value="Chromosome"/>
</dbReference>
<keyword evidence="2" id="KW-1185">Reference proteome</keyword>
<evidence type="ECO:0000313" key="2">
    <source>
        <dbReference type="Proteomes" id="UP000467327"/>
    </source>
</evidence>
<proteinExistence type="predicted"/>
<reference evidence="1 2" key="1">
    <citation type="journal article" date="2019" name="Emerg. Microbes Infect.">
        <title>Comprehensive subspecies identification of 175 nontuberculous mycobacteria species based on 7547 genomic profiles.</title>
        <authorList>
            <person name="Matsumoto Y."/>
            <person name="Kinjo T."/>
            <person name="Motooka D."/>
            <person name="Nabeya D."/>
            <person name="Jung N."/>
            <person name="Uechi K."/>
            <person name="Horii T."/>
            <person name="Iida T."/>
            <person name="Fujita J."/>
            <person name="Nakamura S."/>
        </authorList>
    </citation>
    <scope>NUCLEOTIDE SEQUENCE [LARGE SCALE GENOMIC DNA]</scope>
    <source>
        <strain evidence="1 2">JCM 6376</strain>
    </source>
</reference>
<gene>
    <name evidence="1" type="ORF">MAIC_47480</name>
</gene>
<accession>A0AAD1MET0</accession>
<dbReference type="AlphaFoldDB" id="A0AAD1MET0"/>
<dbReference type="KEGG" id="maic:MAIC_47480"/>
<sequence length="61" mass="6990">MGAGGRIFVGNLSKRVEHRVLDVRVQRCVVVEQLQYDVLDRFLARFPTALLNYGGPTRRVF</sequence>
<name>A0AAD1MET0_9MYCO</name>
<organism evidence="1 2">
    <name type="scientific">Mycolicibacterium aichiense</name>
    <dbReference type="NCBI Taxonomy" id="1799"/>
    <lineage>
        <taxon>Bacteria</taxon>
        <taxon>Bacillati</taxon>
        <taxon>Actinomycetota</taxon>
        <taxon>Actinomycetes</taxon>
        <taxon>Mycobacteriales</taxon>
        <taxon>Mycobacteriaceae</taxon>
        <taxon>Mycolicibacterium</taxon>
    </lineage>
</organism>